<keyword evidence="2" id="KW-1185">Reference proteome</keyword>
<protein>
    <submittedName>
        <fullName evidence="1">Uncharacterized protein</fullName>
    </submittedName>
</protein>
<comment type="caution">
    <text evidence="1">The sequence shown here is derived from an EMBL/GenBank/DDBJ whole genome shotgun (WGS) entry which is preliminary data.</text>
</comment>
<evidence type="ECO:0000313" key="1">
    <source>
        <dbReference type="EMBL" id="RYR23269.1"/>
    </source>
</evidence>
<proteinExistence type="predicted"/>
<reference evidence="1 2" key="1">
    <citation type="submission" date="2019-01" db="EMBL/GenBank/DDBJ databases">
        <title>Sequencing of cultivated peanut Arachis hypogaea provides insights into genome evolution and oil improvement.</title>
        <authorList>
            <person name="Chen X."/>
        </authorList>
    </citation>
    <scope>NUCLEOTIDE SEQUENCE [LARGE SCALE GENOMIC DNA]</scope>
    <source>
        <strain evidence="2">cv. Fuhuasheng</strain>
        <tissue evidence="1">Leaves</tissue>
    </source>
</reference>
<dbReference type="EMBL" id="SDMP01000013">
    <property type="protein sequence ID" value="RYR23269.1"/>
    <property type="molecule type" value="Genomic_DNA"/>
</dbReference>
<name>A0A445AA32_ARAHY</name>
<gene>
    <name evidence="1" type="ORF">Ahy_B03g068522</name>
</gene>
<dbReference type="AlphaFoldDB" id="A0A445AA32"/>
<accession>A0A445AA32</accession>
<evidence type="ECO:0000313" key="2">
    <source>
        <dbReference type="Proteomes" id="UP000289738"/>
    </source>
</evidence>
<organism evidence="1 2">
    <name type="scientific">Arachis hypogaea</name>
    <name type="common">Peanut</name>
    <dbReference type="NCBI Taxonomy" id="3818"/>
    <lineage>
        <taxon>Eukaryota</taxon>
        <taxon>Viridiplantae</taxon>
        <taxon>Streptophyta</taxon>
        <taxon>Embryophyta</taxon>
        <taxon>Tracheophyta</taxon>
        <taxon>Spermatophyta</taxon>
        <taxon>Magnoliopsida</taxon>
        <taxon>eudicotyledons</taxon>
        <taxon>Gunneridae</taxon>
        <taxon>Pentapetalae</taxon>
        <taxon>rosids</taxon>
        <taxon>fabids</taxon>
        <taxon>Fabales</taxon>
        <taxon>Fabaceae</taxon>
        <taxon>Papilionoideae</taxon>
        <taxon>50 kb inversion clade</taxon>
        <taxon>dalbergioids sensu lato</taxon>
        <taxon>Dalbergieae</taxon>
        <taxon>Pterocarpus clade</taxon>
        <taxon>Arachis</taxon>
    </lineage>
</organism>
<sequence length="78" mass="8772">MSLSATLDYPSSLALTKFVVGIRFLGIGFQLKWGINDILKMPKKAFPPLEFPELGSCNLLQSFLNNELGISSRERLLW</sequence>
<dbReference type="Proteomes" id="UP000289738">
    <property type="component" value="Chromosome B03"/>
</dbReference>